<comment type="subcellular location">
    <subcellularLocation>
        <location evidence="10">Cell inner membrane</location>
    </subcellularLocation>
    <subcellularLocation>
        <location evidence="2">Cell membrane</location>
        <topology evidence="2">Single-pass membrane protein</topology>
    </subcellularLocation>
</comment>
<keyword evidence="7 10" id="KW-0283">Flagellar rotation</keyword>
<name>A0A1W6P1M7_9RHOB</name>
<organism evidence="12 13">
    <name type="scientific">Ketogulonicigenium robustum</name>
    <dbReference type="NCBI Taxonomy" id="92947"/>
    <lineage>
        <taxon>Bacteria</taxon>
        <taxon>Pseudomonadati</taxon>
        <taxon>Pseudomonadota</taxon>
        <taxon>Alphaproteobacteria</taxon>
        <taxon>Rhodobacterales</taxon>
        <taxon>Roseobacteraceae</taxon>
        <taxon>Ketogulonicigenium</taxon>
    </lineage>
</organism>
<evidence type="ECO:0000313" key="12">
    <source>
        <dbReference type="EMBL" id="ARO15412.1"/>
    </source>
</evidence>
<evidence type="ECO:0000256" key="11">
    <source>
        <dbReference type="SAM" id="SignalP"/>
    </source>
</evidence>
<evidence type="ECO:0000256" key="4">
    <source>
        <dbReference type="ARBA" id="ARBA00022475"/>
    </source>
</evidence>
<keyword evidence="4" id="KW-1003">Cell membrane</keyword>
<dbReference type="InterPro" id="IPR005503">
    <property type="entry name" value="FliL"/>
</dbReference>
<evidence type="ECO:0000256" key="9">
    <source>
        <dbReference type="ARBA" id="ARBA00023136"/>
    </source>
</evidence>
<dbReference type="GO" id="GO:0005886">
    <property type="term" value="C:plasma membrane"/>
    <property type="evidence" value="ECO:0007669"/>
    <property type="project" value="UniProtKB-SubCell"/>
</dbReference>
<keyword evidence="9 10" id="KW-0472">Membrane</keyword>
<keyword evidence="10" id="KW-0997">Cell inner membrane</keyword>
<feature type="signal peptide" evidence="11">
    <location>
        <begin position="1"/>
        <end position="21"/>
    </location>
</feature>
<dbReference type="EMBL" id="CP019937">
    <property type="protein sequence ID" value="ARO15412.1"/>
    <property type="molecule type" value="Genomic_DNA"/>
</dbReference>
<dbReference type="GO" id="GO:0071973">
    <property type="term" value="P:bacterial-type flagellum-dependent cell motility"/>
    <property type="evidence" value="ECO:0007669"/>
    <property type="project" value="InterPro"/>
</dbReference>
<dbReference type="GO" id="GO:0009425">
    <property type="term" value="C:bacterial-type flagellum basal body"/>
    <property type="evidence" value="ECO:0007669"/>
    <property type="project" value="InterPro"/>
</dbReference>
<evidence type="ECO:0000256" key="2">
    <source>
        <dbReference type="ARBA" id="ARBA00004162"/>
    </source>
</evidence>
<dbReference type="AlphaFoldDB" id="A0A1W6P1M7"/>
<evidence type="ECO:0000256" key="10">
    <source>
        <dbReference type="RuleBase" id="RU364125"/>
    </source>
</evidence>
<proteinExistence type="inferred from homology"/>
<keyword evidence="11" id="KW-0732">Signal</keyword>
<sequence>MKKLIIPVALLILGTASGIGAGIMTARPTTHTASDDSAPPSPAPAEATTYVPLDEAFVVPILRNGATTSIVVMSLGLEILPADAPKVAPMTPKLRDQFLQVLYDHANTGGFDGMFTAPDVMRQLRNRLRAAASETIGAGVRDILVTDLSRQDY</sequence>
<evidence type="ECO:0000256" key="8">
    <source>
        <dbReference type="ARBA" id="ARBA00022989"/>
    </source>
</evidence>
<evidence type="ECO:0000256" key="7">
    <source>
        <dbReference type="ARBA" id="ARBA00022779"/>
    </source>
</evidence>
<comment type="similarity">
    <text evidence="3 10">Belongs to the FliL family.</text>
</comment>
<dbReference type="Pfam" id="PF03748">
    <property type="entry name" value="FliL"/>
    <property type="match status" value="1"/>
</dbReference>
<dbReference type="Proteomes" id="UP000242447">
    <property type="component" value="Chromosome"/>
</dbReference>
<accession>A0A1W6P1M7</accession>
<keyword evidence="5 10" id="KW-0145">Chemotaxis</keyword>
<evidence type="ECO:0000256" key="1">
    <source>
        <dbReference type="ARBA" id="ARBA00002254"/>
    </source>
</evidence>
<dbReference type="GO" id="GO:0006935">
    <property type="term" value="P:chemotaxis"/>
    <property type="evidence" value="ECO:0007669"/>
    <property type="project" value="UniProtKB-KW"/>
</dbReference>
<feature type="chain" id="PRO_5013184782" description="Flagellar protein FliL" evidence="11">
    <location>
        <begin position="22"/>
        <end position="153"/>
    </location>
</feature>
<dbReference type="OrthoDB" id="7864548at2"/>
<evidence type="ECO:0000256" key="5">
    <source>
        <dbReference type="ARBA" id="ARBA00022500"/>
    </source>
</evidence>
<dbReference type="RefSeq" id="WP_085786813.1">
    <property type="nucleotide sequence ID" value="NZ_CP019937.1"/>
</dbReference>
<keyword evidence="8" id="KW-1133">Transmembrane helix</keyword>
<evidence type="ECO:0000313" key="13">
    <source>
        <dbReference type="Proteomes" id="UP000242447"/>
    </source>
</evidence>
<evidence type="ECO:0000256" key="6">
    <source>
        <dbReference type="ARBA" id="ARBA00022692"/>
    </source>
</evidence>
<dbReference type="STRING" id="92947.BVG79_02072"/>
<dbReference type="KEGG" id="kro:BVG79_02072"/>
<protein>
    <recommendedName>
        <fullName evidence="10">Flagellar protein FliL</fullName>
    </recommendedName>
</protein>
<reference evidence="12 13" key="1">
    <citation type="submission" date="2017-02" db="EMBL/GenBank/DDBJ databases">
        <title>Ketogulonicigenium robustum SPU B003 Genome sequencing and assembly.</title>
        <authorList>
            <person name="Li Y."/>
            <person name="Liu L."/>
            <person name="Wang C."/>
            <person name="Zhang M."/>
            <person name="Zhang T."/>
            <person name="Zhang Y."/>
        </authorList>
    </citation>
    <scope>NUCLEOTIDE SEQUENCE [LARGE SCALE GENOMIC DNA]</scope>
    <source>
        <strain evidence="12 13">SPU_B003</strain>
    </source>
</reference>
<keyword evidence="13" id="KW-1185">Reference proteome</keyword>
<keyword evidence="6" id="KW-0812">Transmembrane</keyword>
<gene>
    <name evidence="12" type="ORF">BVG79_02072</name>
</gene>
<evidence type="ECO:0000256" key="3">
    <source>
        <dbReference type="ARBA" id="ARBA00008281"/>
    </source>
</evidence>
<comment type="function">
    <text evidence="1 10">Controls the rotational direction of flagella during chemotaxis.</text>
</comment>